<dbReference type="PANTHER" id="PTHR43827:SF3">
    <property type="entry name" value="NADP-DEPENDENT OXIDOREDUCTASE DOMAIN-CONTAINING PROTEIN"/>
    <property type="match status" value="1"/>
</dbReference>
<dbReference type="CDD" id="cd19133">
    <property type="entry name" value="AKR_AKR5F1"/>
    <property type="match status" value="1"/>
</dbReference>
<feature type="domain" description="NADP-dependent oxidoreductase" evidence="7">
    <location>
        <begin position="23"/>
        <end position="261"/>
    </location>
</feature>
<evidence type="ECO:0000256" key="5">
    <source>
        <dbReference type="PIRSR" id="PIRSR000097-2"/>
    </source>
</evidence>
<dbReference type="GO" id="GO:0016616">
    <property type="term" value="F:oxidoreductase activity, acting on the CH-OH group of donors, NAD or NADP as acceptor"/>
    <property type="evidence" value="ECO:0007669"/>
    <property type="project" value="UniProtKB-ARBA"/>
</dbReference>
<dbReference type="InterPro" id="IPR036812">
    <property type="entry name" value="NAD(P)_OxRdtase_dom_sf"/>
</dbReference>
<evidence type="ECO:0000313" key="8">
    <source>
        <dbReference type="EMBL" id="RIY37149.1"/>
    </source>
</evidence>
<organism evidence="8 9">
    <name type="scientific">Psittacicella hinzii</name>
    <dbReference type="NCBI Taxonomy" id="2028575"/>
    <lineage>
        <taxon>Bacteria</taxon>
        <taxon>Pseudomonadati</taxon>
        <taxon>Pseudomonadota</taxon>
        <taxon>Gammaproteobacteria</taxon>
        <taxon>Pasteurellales</taxon>
        <taxon>Psittacicellaceae</taxon>
        <taxon>Psittacicella</taxon>
    </lineage>
</organism>
<dbReference type="RefSeq" id="WP_119531667.1">
    <property type="nucleotide sequence ID" value="NZ_JBHSSP010000004.1"/>
</dbReference>
<evidence type="ECO:0000256" key="6">
    <source>
        <dbReference type="PIRSR" id="PIRSR000097-3"/>
    </source>
</evidence>
<dbReference type="FunFam" id="3.20.20.100:FF:000015">
    <property type="entry name" value="Oxidoreductase, aldo/keto reductase family"/>
    <property type="match status" value="1"/>
</dbReference>
<dbReference type="PIRSF" id="PIRSF000097">
    <property type="entry name" value="AKR"/>
    <property type="match status" value="1"/>
</dbReference>
<reference evidence="8 9" key="1">
    <citation type="submission" date="2017-08" db="EMBL/GenBank/DDBJ databases">
        <title>Reclassification of Bisgaard taxon 37 and 44.</title>
        <authorList>
            <person name="Christensen H."/>
        </authorList>
    </citation>
    <scope>NUCLEOTIDE SEQUENCE [LARGE SCALE GENOMIC DNA]</scope>
    <source>
        <strain evidence="8 9">111</strain>
    </source>
</reference>
<comment type="caution">
    <text evidence="8">The sequence shown here is derived from an EMBL/GenBank/DDBJ whole genome shotgun (WGS) entry which is preliminary data.</text>
</comment>
<dbReference type="InterPro" id="IPR020471">
    <property type="entry name" value="AKR"/>
</dbReference>
<dbReference type="InterPro" id="IPR018170">
    <property type="entry name" value="Aldo/ket_reductase_CS"/>
</dbReference>
<dbReference type="PANTHER" id="PTHR43827">
    <property type="entry name" value="2,5-DIKETO-D-GLUCONIC ACID REDUCTASE"/>
    <property type="match status" value="1"/>
</dbReference>
<evidence type="ECO:0000256" key="2">
    <source>
        <dbReference type="ARBA" id="ARBA00022857"/>
    </source>
</evidence>
<dbReference type="Pfam" id="PF00248">
    <property type="entry name" value="Aldo_ket_red"/>
    <property type="match status" value="1"/>
</dbReference>
<evidence type="ECO:0000256" key="1">
    <source>
        <dbReference type="ARBA" id="ARBA00007905"/>
    </source>
</evidence>
<evidence type="ECO:0000256" key="3">
    <source>
        <dbReference type="ARBA" id="ARBA00023002"/>
    </source>
</evidence>
<evidence type="ECO:0000259" key="7">
    <source>
        <dbReference type="Pfam" id="PF00248"/>
    </source>
</evidence>
<dbReference type="PROSITE" id="PS00062">
    <property type="entry name" value="ALDOKETO_REDUCTASE_2"/>
    <property type="match status" value="1"/>
</dbReference>
<dbReference type="PROSITE" id="PS00063">
    <property type="entry name" value="ALDOKETO_REDUCTASE_3"/>
    <property type="match status" value="1"/>
</dbReference>
<dbReference type="OrthoDB" id="9804790at2"/>
<sequence length="282" mass="31850">MENKNIILNNGVAMPKVGLGVYKMVEESECIAAVLAALEAGYRHIDTASYYFNEKAVGKAIKMSGIPREELFITTKLWVNDTNEALAPKAFKQSLDNLGLDYLDLYLVHQPFNDVFGAWRALEKLYANGDVRAIGVSNFFPDILQNLILFNNVVPAVNQIELHPFNQQNQAHAFHQEQGIVTESWASFARGRNDMFSNPVLLEIASQTGKTVGQVILRWLLQRDIAVIPKSVTPSRIQENISIFDFSLSDEQMQLISQLNEDLILFHDERQPEVIRSICSRL</sequence>
<feature type="site" description="Lowers pKa of active site Tyr" evidence="6">
    <location>
        <position position="76"/>
    </location>
</feature>
<dbReference type="EMBL" id="NRJG01000093">
    <property type="protein sequence ID" value="RIY37149.1"/>
    <property type="molecule type" value="Genomic_DNA"/>
</dbReference>
<proteinExistence type="inferred from homology"/>
<dbReference type="Proteomes" id="UP000265916">
    <property type="component" value="Unassembled WGS sequence"/>
</dbReference>
<evidence type="ECO:0000313" key="9">
    <source>
        <dbReference type="Proteomes" id="UP000265916"/>
    </source>
</evidence>
<gene>
    <name evidence="8" type="ORF">CKF58_05195</name>
</gene>
<dbReference type="SUPFAM" id="SSF51430">
    <property type="entry name" value="NAD(P)-linked oxidoreductase"/>
    <property type="match status" value="1"/>
</dbReference>
<dbReference type="Gene3D" id="3.20.20.100">
    <property type="entry name" value="NADP-dependent oxidoreductase domain"/>
    <property type="match status" value="1"/>
</dbReference>
<keyword evidence="9" id="KW-1185">Reference proteome</keyword>
<keyword evidence="2" id="KW-0521">NADP</keyword>
<dbReference type="PRINTS" id="PR00069">
    <property type="entry name" value="ALDKETRDTASE"/>
</dbReference>
<dbReference type="AlphaFoldDB" id="A0A3A1YIR1"/>
<accession>A0A3A1YIR1</accession>
<keyword evidence="3" id="KW-0560">Oxidoreductase</keyword>
<feature type="active site" description="Proton donor" evidence="4">
    <location>
        <position position="51"/>
    </location>
</feature>
<evidence type="ECO:0000256" key="4">
    <source>
        <dbReference type="PIRSR" id="PIRSR000097-1"/>
    </source>
</evidence>
<feature type="binding site" evidence="5">
    <location>
        <position position="109"/>
    </location>
    <ligand>
        <name>substrate</name>
    </ligand>
</feature>
<dbReference type="PROSITE" id="PS00798">
    <property type="entry name" value="ALDOKETO_REDUCTASE_1"/>
    <property type="match status" value="1"/>
</dbReference>
<dbReference type="InterPro" id="IPR023210">
    <property type="entry name" value="NADP_OxRdtase_dom"/>
</dbReference>
<protein>
    <submittedName>
        <fullName evidence="8">2,5-diketo-D-gluconic acid reductase</fullName>
    </submittedName>
</protein>
<comment type="similarity">
    <text evidence="1">Belongs to the aldo/keto reductase family.</text>
</comment>
<name>A0A3A1YIR1_9GAMM</name>